<keyword evidence="3" id="KW-0833">Ubl conjugation pathway</keyword>
<evidence type="ECO:0000256" key="3">
    <source>
        <dbReference type="ARBA" id="ARBA00022786"/>
    </source>
</evidence>
<dbReference type="SMART" id="SM00512">
    <property type="entry name" value="Skp1"/>
    <property type="match status" value="1"/>
</dbReference>
<dbReference type="Gene3D" id="3.30.710.10">
    <property type="entry name" value="Potassium Channel Kv1.1, Chain A"/>
    <property type="match status" value="1"/>
</dbReference>
<evidence type="ECO:0000256" key="2">
    <source>
        <dbReference type="ARBA" id="ARBA00009993"/>
    </source>
</evidence>
<dbReference type="InterPro" id="IPR016072">
    <property type="entry name" value="Skp1_comp_dimer"/>
</dbReference>
<dbReference type="GO" id="GO:0009867">
    <property type="term" value="P:jasmonic acid mediated signaling pathway"/>
    <property type="evidence" value="ECO:0007669"/>
    <property type="project" value="UniProtKB-ARBA"/>
</dbReference>
<evidence type="ECO:0000313" key="6">
    <source>
        <dbReference type="EMBL" id="KAF5202510.1"/>
    </source>
</evidence>
<comment type="pathway">
    <text evidence="1">Protein modification; protein ubiquitination.</text>
</comment>
<proteinExistence type="inferred from homology"/>
<dbReference type="InterPro" id="IPR011333">
    <property type="entry name" value="SKP1/BTB/POZ_sf"/>
</dbReference>
<dbReference type="InterPro" id="IPR036296">
    <property type="entry name" value="SKP1-like_dim_sf"/>
</dbReference>
<accession>A0A7J6X1B4</accession>
<dbReference type="InterPro" id="IPR001232">
    <property type="entry name" value="SKP1-like"/>
</dbReference>
<dbReference type="Pfam" id="PF01466">
    <property type="entry name" value="Skp1"/>
    <property type="match status" value="1"/>
</dbReference>
<dbReference type="GO" id="GO:0006511">
    <property type="term" value="P:ubiquitin-dependent protein catabolic process"/>
    <property type="evidence" value="ECO:0007669"/>
    <property type="project" value="InterPro"/>
</dbReference>
<dbReference type="CDD" id="cd18322">
    <property type="entry name" value="BTB_POZ_SKP1"/>
    <property type="match status" value="1"/>
</dbReference>
<feature type="domain" description="SKP1 component POZ" evidence="5">
    <location>
        <begin position="201"/>
        <end position="257"/>
    </location>
</feature>
<evidence type="ECO:0000259" key="4">
    <source>
        <dbReference type="Pfam" id="PF01466"/>
    </source>
</evidence>
<dbReference type="SUPFAM" id="SSF54695">
    <property type="entry name" value="POZ domain"/>
    <property type="match status" value="1"/>
</dbReference>
<evidence type="ECO:0000256" key="1">
    <source>
        <dbReference type="ARBA" id="ARBA00004906"/>
    </source>
</evidence>
<name>A0A7J6X1B4_THATH</name>
<comment type="similarity">
    <text evidence="2">Belongs to the SKP1 family.</text>
</comment>
<keyword evidence="7" id="KW-1185">Reference proteome</keyword>
<feature type="domain" description="SKP1 component dimerisation" evidence="4">
    <location>
        <begin position="297"/>
        <end position="344"/>
    </location>
</feature>
<dbReference type="PANTHER" id="PTHR11165">
    <property type="entry name" value="SKP1"/>
    <property type="match status" value="1"/>
</dbReference>
<dbReference type="Proteomes" id="UP000554482">
    <property type="component" value="Unassembled WGS sequence"/>
</dbReference>
<sequence>MDEVLPLSIEEDLNANHVGNGNGNSSSISKIKDKGKAVVVVEEIQEEEDKEETPLIVKKKPISLGSKSAKVTHVGSSSFSSSSGAANAMVEEIKEVKEDKQSETLNAAAIGAIPLGNVIRFIFSKLFCYLKKGLYIFLCFLFPPGMAIMKKKMLDKIKEEETAQELWKKHKMMKKKIIHIESSSSIKGNVVGEIEEPVKELKLCTSDNFVFVVPETIMLQSETIKYMIEDGCAEDEIPLPNVTGCILKKVIEYCDKHSCAKFSENKELKKWDAEFIDAANQRTIYDLILAANYLSIKDLLELGTQKVADMIKSKTPEEIRKTFNIKNDFTPEEEVAIRSENPWAFE</sequence>
<dbReference type="UniPathway" id="UPA00143"/>
<gene>
    <name evidence="6" type="ORF">FRX31_007904</name>
</gene>
<dbReference type="AlphaFoldDB" id="A0A7J6X1B4"/>
<comment type="caution">
    <text evidence="6">The sequence shown here is derived from an EMBL/GenBank/DDBJ whole genome shotgun (WGS) entry which is preliminary data.</text>
</comment>
<dbReference type="OrthoDB" id="10403870at2759"/>
<dbReference type="InterPro" id="IPR016897">
    <property type="entry name" value="SKP1"/>
</dbReference>
<protein>
    <submittedName>
        <fullName evidence="6">Skp1-related protein</fullName>
    </submittedName>
</protein>
<evidence type="ECO:0000313" key="7">
    <source>
        <dbReference type="Proteomes" id="UP000554482"/>
    </source>
</evidence>
<evidence type="ECO:0000259" key="5">
    <source>
        <dbReference type="Pfam" id="PF03931"/>
    </source>
</evidence>
<dbReference type="GO" id="GO:0016567">
    <property type="term" value="P:protein ubiquitination"/>
    <property type="evidence" value="ECO:0007669"/>
    <property type="project" value="UniProtKB-UniPathway"/>
</dbReference>
<organism evidence="6 7">
    <name type="scientific">Thalictrum thalictroides</name>
    <name type="common">Rue-anemone</name>
    <name type="synonym">Anemone thalictroides</name>
    <dbReference type="NCBI Taxonomy" id="46969"/>
    <lineage>
        <taxon>Eukaryota</taxon>
        <taxon>Viridiplantae</taxon>
        <taxon>Streptophyta</taxon>
        <taxon>Embryophyta</taxon>
        <taxon>Tracheophyta</taxon>
        <taxon>Spermatophyta</taxon>
        <taxon>Magnoliopsida</taxon>
        <taxon>Ranunculales</taxon>
        <taxon>Ranunculaceae</taxon>
        <taxon>Thalictroideae</taxon>
        <taxon>Thalictrum</taxon>
    </lineage>
</organism>
<dbReference type="InterPro" id="IPR016073">
    <property type="entry name" value="Skp1_comp_POZ"/>
</dbReference>
<dbReference type="SUPFAM" id="SSF81382">
    <property type="entry name" value="Skp1 dimerisation domain-like"/>
    <property type="match status" value="1"/>
</dbReference>
<reference evidence="6 7" key="1">
    <citation type="submission" date="2020-06" db="EMBL/GenBank/DDBJ databases">
        <title>Transcriptomic and genomic resources for Thalictrum thalictroides and T. hernandezii: Facilitating candidate gene discovery in an emerging model plant lineage.</title>
        <authorList>
            <person name="Arias T."/>
            <person name="Riano-Pachon D.M."/>
            <person name="Di Stilio V.S."/>
        </authorList>
    </citation>
    <scope>NUCLEOTIDE SEQUENCE [LARGE SCALE GENOMIC DNA]</scope>
    <source>
        <strain evidence="7">cv. WT478/WT964</strain>
        <tissue evidence="6">Leaves</tissue>
    </source>
</reference>
<dbReference type="FunFam" id="3.30.710.10:FF:000026">
    <property type="entry name" value="E3 ubiquitin ligase complex SCF subunit"/>
    <property type="match status" value="1"/>
</dbReference>
<dbReference type="EMBL" id="JABWDY010008031">
    <property type="protein sequence ID" value="KAF5202510.1"/>
    <property type="molecule type" value="Genomic_DNA"/>
</dbReference>
<dbReference type="Pfam" id="PF03931">
    <property type="entry name" value="Skp1_POZ"/>
    <property type="match status" value="1"/>
</dbReference>